<keyword evidence="2" id="KW-0547">Nucleotide-binding</keyword>
<keyword evidence="1" id="KW-1188">Viral release from host cell</keyword>
<organism evidence="6 7">
    <name type="scientific">Arthrobacter phage Sonali</name>
    <dbReference type="NCBI Taxonomy" id="2510495"/>
    <lineage>
        <taxon>Viruses</taxon>
        <taxon>Duplodnaviria</taxon>
        <taxon>Heunggongvirae</taxon>
        <taxon>Uroviricota</taxon>
        <taxon>Caudoviricetes</taxon>
        <taxon>Sonalivirus</taxon>
        <taxon>Sonalivirus sonali</taxon>
    </lineage>
</organism>
<accession>A0A411CQB4</accession>
<dbReference type="GO" id="GO:0005524">
    <property type="term" value="F:ATP binding"/>
    <property type="evidence" value="ECO:0007669"/>
    <property type="project" value="UniProtKB-KW"/>
</dbReference>
<evidence type="ECO:0000256" key="1">
    <source>
        <dbReference type="ARBA" id="ARBA00022612"/>
    </source>
</evidence>
<dbReference type="Gene3D" id="3.30.420.240">
    <property type="match status" value="1"/>
</dbReference>
<reference evidence="6 7" key="1">
    <citation type="submission" date="2019-01" db="EMBL/GenBank/DDBJ databases">
        <authorList>
            <person name="Adair T.L."/>
            <person name="Lucas L.G."/>
            <person name="Young A.M."/>
            <person name="Antrich S.C."/>
            <person name="Baird A.G."/>
            <person name="Dunn E.L."/>
            <person name="Fernandes B.I."/>
            <person name="Fraley E.G."/>
            <person name="Ghanem A.X."/>
            <person name="Gilbert M.G."/>
            <person name="Morris T.B."/>
            <person name="Nortch B.D."/>
            <person name="Overcash M.E."/>
            <person name="Pavleszek K.E."/>
            <person name="Pellegrini L.I.O."/>
            <person name="Pham L.T."/>
            <person name="Rule L.S."/>
            <person name="Schultz E.M."/>
            <person name="Smith J."/>
            <person name="Thong B.J."/>
            <person name="Turner H.A."/>
            <person name="Walker G."/>
            <person name="Whitaker Z.J."/>
            <person name="Wilsey R.N."/>
            <person name="Yanney R.L."/>
            <person name="Klyczek K."/>
            <person name="Garlena R.A."/>
            <person name="Russell D.A."/>
            <person name="Pope W.H."/>
            <person name="Jacobs-Sera D."/>
            <person name="Hatfull G.F."/>
        </authorList>
    </citation>
    <scope>NUCLEOTIDE SEQUENCE [LARGE SCALE GENOMIC DNA]</scope>
</reference>
<evidence type="ECO:0000313" key="6">
    <source>
        <dbReference type="EMBL" id="QAY16115.1"/>
    </source>
</evidence>
<dbReference type="InterPro" id="IPR006517">
    <property type="entry name" value="Phage_terminase_lsu-like_C"/>
</dbReference>
<evidence type="ECO:0000256" key="3">
    <source>
        <dbReference type="ARBA" id="ARBA00022840"/>
    </source>
</evidence>
<sequence length="491" mass="54232">MDLDLVAAAFDDIMDTGEAKPKWDTPGDLAQVLDSKTVQTEALDLIDEALVRAFNTPDSRLIISVPPQEGKSTRASVMFPLWVLTQRPATRIIMASYSDRLARRNSRTVRNYITTDGAKLGLTLAHDVSAQNEWQVAGDRGGVYAVGMGGALTGQPADVLLIDDPLKDQKDADSELIRENGWDWWTSTASTRLAPGAPVIVILTRWHEDDLAGKLQAAEDGHLWEVINIPAMADHDPEKGETDPLGRQPGEFLNSARKRTIKQWEAIKRRVGSRVWNALYQGRPSAAEGNLFKRTEWKYYDNPLWTENDDGTRTIPPGSGVLVMSADMAFKDTKNSDYVVIQMWLHRGPNAYLLDQIRGRMTFTETKHKVETMVARWPQCAVKLVEDKANGTAILDVLKAKFPGFIAVTPHESKEARASAVTPFVEAGNVWLPAPKLAAWVGELVDEAASFPNGSHDDQVDALTQALNRIFVRGGQAADWLNFLKGQVGQA</sequence>
<dbReference type="Proteomes" id="UP000289206">
    <property type="component" value="Segment"/>
</dbReference>
<protein>
    <submittedName>
        <fullName evidence="6">Terminase</fullName>
    </submittedName>
</protein>
<dbReference type="InterPro" id="IPR035421">
    <property type="entry name" value="Terminase_6C"/>
</dbReference>
<dbReference type="GeneID" id="55011094"/>
<keyword evidence="3" id="KW-0067">ATP-binding</keyword>
<keyword evidence="4" id="KW-0231">Viral genome packaging</keyword>
<gene>
    <name evidence="6" type="primary">2</name>
    <name evidence="6" type="ORF">SEA_SONALI_2</name>
</gene>
<evidence type="ECO:0000256" key="2">
    <source>
        <dbReference type="ARBA" id="ARBA00022741"/>
    </source>
</evidence>
<proteinExistence type="predicted"/>
<dbReference type="EMBL" id="MK411746">
    <property type="protein sequence ID" value="QAY16115.1"/>
    <property type="molecule type" value="Genomic_DNA"/>
</dbReference>
<dbReference type="Pfam" id="PF03237">
    <property type="entry name" value="Terminase_6N"/>
    <property type="match status" value="1"/>
</dbReference>
<feature type="domain" description="Terminase large subunit gp17-like C-terminal" evidence="5">
    <location>
        <begin position="326"/>
        <end position="468"/>
    </location>
</feature>
<evidence type="ECO:0000259" key="5">
    <source>
        <dbReference type="Pfam" id="PF17289"/>
    </source>
</evidence>
<evidence type="ECO:0000313" key="7">
    <source>
        <dbReference type="Proteomes" id="UP000289206"/>
    </source>
</evidence>
<evidence type="ECO:0000256" key="4">
    <source>
        <dbReference type="ARBA" id="ARBA00023219"/>
    </source>
</evidence>
<dbReference type="Pfam" id="PF17289">
    <property type="entry name" value="Terminase_6C"/>
    <property type="match status" value="1"/>
</dbReference>
<name>A0A411CQB4_9CAUD</name>
<keyword evidence="7" id="KW-1185">Reference proteome</keyword>
<dbReference type="RefSeq" id="YP_009819675.1">
    <property type="nucleotide sequence ID" value="NC_048152.1"/>
</dbReference>
<dbReference type="KEGG" id="vg:55011094"/>
<dbReference type="NCBIfam" id="TIGR01630">
    <property type="entry name" value="psiM2_ORF9"/>
    <property type="match status" value="1"/>
</dbReference>